<dbReference type="EMBL" id="BONV01000049">
    <property type="protein sequence ID" value="GIG84293.1"/>
    <property type="molecule type" value="Genomic_DNA"/>
</dbReference>
<name>A0A8J3Q0C4_9ACTN</name>
<reference evidence="1 2" key="1">
    <citation type="submission" date="2021-01" db="EMBL/GenBank/DDBJ databases">
        <title>Whole genome shotgun sequence of Planotetraspora kaengkrachanensis NBRC 104272.</title>
        <authorList>
            <person name="Komaki H."/>
            <person name="Tamura T."/>
        </authorList>
    </citation>
    <scope>NUCLEOTIDE SEQUENCE [LARGE SCALE GENOMIC DNA]</scope>
    <source>
        <strain evidence="1 2">NBRC 104272</strain>
    </source>
</reference>
<dbReference type="CDD" id="cd02440">
    <property type="entry name" value="AdoMet_MTases"/>
    <property type="match status" value="1"/>
</dbReference>
<accession>A0A8J3Q0C4</accession>
<protein>
    <submittedName>
        <fullName evidence="1">Methyltransferase type 12</fullName>
    </submittedName>
</protein>
<gene>
    <name evidence="1" type="ORF">Pka01_74200</name>
</gene>
<proteinExistence type="predicted"/>
<evidence type="ECO:0000313" key="2">
    <source>
        <dbReference type="Proteomes" id="UP000630097"/>
    </source>
</evidence>
<dbReference type="RefSeq" id="WP_203887567.1">
    <property type="nucleotide sequence ID" value="NZ_BAABHH010000013.1"/>
</dbReference>
<keyword evidence="1" id="KW-0489">Methyltransferase</keyword>
<comment type="caution">
    <text evidence="1">The sequence shown here is derived from an EMBL/GenBank/DDBJ whole genome shotgun (WGS) entry which is preliminary data.</text>
</comment>
<dbReference type="SUPFAM" id="SSF53335">
    <property type="entry name" value="S-adenosyl-L-methionine-dependent methyltransferases"/>
    <property type="match status" value="1"/>
</dbReference>
<dbReference type="GO" id="GO:0032259">
    <property type="term" value="P:methylation"/>
    <property type="evidence" value="ECO:0007669"/>
    <property type="project" value="UniProtKB-KW"/>
</dbReference>
<dbReference type="InterPro" id="IPR029063">
    <property type="entry name" value="SAM-dependent_MTases_sf"/>
</dbReference>
<sequence>MIGELYTESLAGAAVEIEHVDGTRAPLEATRWREPIAGDEELLTRCAGPTLDVGSGPGRLTVALTRRGVPALGIDITPHAVHLTRRAGAQALVRDVFGHVPGSGRWATVLLADGNIGIGGDPLTLLKRVRELLRPGGWVLADVAPPGTASKVDRVRLRHGDELGEWFGWATVSAADIARLGVSAGFTCVDHWTRSGRWFARLR</sequence>
<evidence type="ECO:0000313" key="1">
    <source>
        <dbReference type="EMBL" id="GIG84293.1"/>
    </source>
</evidence>
<organism evidence="1 2">
    <name type="scientific">Planotetraspora kaengkrachanensis</name>
    <dbReference type="NCBI Taxonomy" id="575193"/>
    <lineage>
        <taxon>Bacteria</taxon>
        <taxon>Bacillati</taxon>
        <taxon>Actinomycetota</taxon>
        <taxon>Actinomycetes</taxon>
        <taxon>Streptosporangiales</taxon>
        <taxon>Streptosporangiaceae</taxon>
        <taxon>Planotetraspora</taxon>
    </lineage>
</organism>
<dbReference type="Gene3D" id="3.40.50.150">
    <property type="entry name" value="Vaccinia Virus protein VP39"/>
    <property type="match status" value="1"/>
</dbReference>
<dbReference type="Proteomes" id="UP000630097">
    <property type="component" value="Unassembled WGS sequence"/>
</dbReference>
<dbReference type="Pfam" id="PF13489">
    <property type="entry name" value="Methyltransf_23"/>
    <property type="match status" value="1"/>
</dbReference>
<dbReference type="GO" id="GO:0008168">
    <property type="term" value="F:methyltransferase activity"/>
    <property type="evidence" value="ECO:0007669"/>
    <property type="project" value="UniProtKB-KW"/>
</dbReference>
<dbReference type="AlphaFoldDB" id="A0A8J3Q0C4"/>
<keyword evidence="2" id="KW-1185">Reference proteome</keyword>
<keyword evidence="1" id="KW-0808">Transferase</keyword>